<accession>A0A543E9P4</accession>
<dbReference type="RefSeq" id="WP_142018670.1">
    <property type="nucleotide sequence ID" value="NZ_VFPD01000003.1"/>
</dbReference>
<protein>
    <submittedName>
        <fullName evidence="1">Uncharacterized protein</fullName>
    </submittedName>
</protein>
<keyword evidence="2" id="KW-1185">Reference proteome</keyword>
<organism evidence="1 2">
    <name type="scientific">Chryseobacterium aquifrigidense</name>
    <dbReference type="NCBI Taxonomy" id="558021"/>
    <lineage>
        <taxon>Bacteria</taxon>
        <taxon>Pseudomonadati</taxon>
        <taxon>Bacteroidota</taxon>
        <taxon>Flavobacteriia</taxon>
        <taxon>Flavobacteriales</taxon>
        <taxon>Weeksellaceae</taxon>
        <taxon>Chryseobacterium group</taxon>
        <taxon>Chryseobacterium</taxon>
    </lineage>
</organism>
<gene>
    <name evidence="1" type="ORF">FB551_4096</name>
</gene>
<proteinExistence type="predicted"/>
<dbReference type="EMBL" id="VFPD01000003">
    <property type="protein sequence ID" value="TQM18315.1"/>
    <property type="molecule type" value="Genomic_DNA"/>
</dbReference>
<sequence>MKQLQLDLKERLLIVEYETVQEMEIEYSLYKGLLEADKEVLCKGPDLTNEIAKGFIPIDEKGARTKYPKAFLISYKRFLNAFIDVIESKGWYWGENPEGDQPHNTGLVNYYPTGHPLMDVSLEEAKKWLESESQTFNPEKCLIFKLL</sequence>
<evidence type="ECO:0000313" key="1">
    <source>
        <dbReference type="EMBL" id="TQM18315.1"/>
    </source>
</evidence>
<reference evidence="1 2" key="1">
    <citation type="submission" date="2019-06" db="EMBL/GenBank/DDBJ databases">
        <title>Sorghum-associated microbial communities from plants grown in Nebraska, USA.</title>
        <authorList>
            <person name="Schachtman D."/>
        </authorList>
    </citation>
    <scope>NUCLEOTIDE SEQUENCE [LARGE SCALE GENOMIC DNA]</scope>
    <source>
        <strain evidence="1 2">110</strain>
    </source>
</reference>
<dbReference type="Proteomes" id="UP000316437">
    <property type="component" value="Unassembled WGS sequence"/>
</dbReference>
<dbReference type="AlphaFoldDB" id="A0A543E9P4"/>
<evidence type="ECO:0000313" key="2">
    <source>
        <dbReference type="Proteomes" id="UP000316437"/>
    </source>
</evidence>
<comment type="caution">
    <text evidence="1">The sequence shown here is derived from an EMBL/GenBank/DDBJ whole genome shotgun (WGS) entry which is preliminary data.</text>
</comment>
<name>A0A543E9P4_9FLAO</name>